<sequence>MNCLPHNILCKKSETIAVFYNFTLCFSNLNMIQFLKFSCVKKYFIYSVLLLLVNSCNTDKASTPERRELKSDKKLLEEIISPDFLTRVNDNLIISSSNSKSDTMLYIYSLPDLKYVAGAVKKGSGPGEMRMFPMFCESSNRALYVWGYGPQTIKKFDINKKGELKFLDLIKLPRYEAFNNMHILNDSLFIYYLPDNLKIVKVDLKRNKYLDEIQMEKDAHNESFFYSNRGTIAVNDSFLVFAYLFKKQINIYRVNDFKLKKEIIGDYEYREPVAGDSDTPVYYTQIIAGERFLYALCKENKSNGVFMEVYNFDGLIVREFTFDITPNLFAVDENNKTIYGYGYDDRFEPYLLKFKY</sequence>
<keyword evidence="2" id="KW-1185">Reference proteome</keyword>
<reference evidence="1 2" key="1">
    <citation type="submission" date="2019-11" db="EMBL/GenBank/DDBJ databases">
        <authorList>
            <person name="Zheng R.K."/>
            <person name="Sun C.M."/>
        </authorList>
    </citation>
    <scope>NUCLEOTIDE SEQUENCE [LARGE SCALE GENOMIC DNA]</scope>
    <source>
        <strain evidence="1 2">WC007</strain>
    </source>
</reference>
<dbReference type="EMBL" id="CP046401">
    <property type="protein sequence ID" value="QGY44743.1"/>
    <property type="molecule type" value="Genomic_DNA"/>
</dbReference>
<dbReference type="SUPFAM" id="SSF50969">
    <property type="entry name" value="YVTN repeat-like/Quinoprotein amine dehydrogenase"/>
    <property type="match status" value="1"/>
</dbReference>
<name>A0A6I6K037_9BACT</name>
<protein>
    <recommendedName>
        <fullName evidence="3">6-bladed beta-propeller</fullName>
    </recommendedName>
</protein>
<evidence type="ECO:0000313" key="1">
    <source>
        <dbReference type="EMBL" id="QGY44743.1"/>
    </source>
</evidence>
<organism evidence="1 2">
    <name type="scientific">Maribellus comscasis</name>
    <dbReference type="NCBI Taxonomy" id="2681766"/>
    <lineage>
        <taxon>Bacteria</taxon>
        <taxon>Pseudomonadati</taxon>
        <taxon>Bacteroidota</taxon>
        <taxon>Bacteroidia</taxon>
        <taxon>Marinilabiliales</taxon>
        <taxon>Prolixibacteraceae</taxon>
        <taxon>Maribellus</taxon>
    </lineage>
</organism>
<accession>A0A6I6K037</accession>
<evidence type="ECO:0008006" key="3">
    <source>
        <dbReference type="Google" id="ProtNLM"/>
    </source>
</evidence>
<proteinExistence type="predicted"/>
<dbReference type="Proteomes" id="UP000428260">
    <property type="component" value="Chromosome"/>
</dbReference>
<evidence type="ECO:0000313" key="2">
    <source>
        <dbReference type="Proteomes" id="UP000428260"/>
    </source>
</evidence>
<dbReference type="Pfam" id="PF15869">
    <property type="entry name" value="TolB_like"/>
    <property type="match status" value="1"/>
</dbReference>
<dbReference type="InterPro" id="IPR011044">
    <property type="entry name" value="Quino_amine_DH_bsu"/>
</dbReference>
<dbReference type="KEGG" id="mcos:GM418_14015"/>
<gene>
    <name evidence="1" type="ORF">GM418_14015</name>
</gene>
<dbReference type="AlphaFoldDB" id="A0A6I6K037"/>